<reference evidence="3" key="1">
    <citation type="submission" date="2020-10" db="EMBL/GenBank/DDBJ databases">
        <authorList>
            <person name="Gilroy R."/>
        </authorList>
    </citation>
    <scope>NUCLEOTIDE SEQUENCE</scope>
    <source>
        <strain evidence="3">CHK190-19873</strain>
    </source>
</reference>
<accession>A0A9D1EW35</accession>
<reference evidence="3" key="2">
    <citation type="journal article" date="2021" name="PeerJ">
        <title>Extensive microbial diversity within the chicken gut microbiome revealed by metagenomics and culture.</title>
        <authorList>
            <person name="Gilroy R."/>
            <person name="Ravi A."/>
            <person name="Getino M."/>
            <person name="Pursley I."/>
            <person name="Horton D.L."/>
            <person name="Alikhan N.F."/>
            <person name="Baker D."/>
            <person name="Gharbi K."/>
            <person name="Hall N."/>
            <person name="Watson M."/>
            <person name="Adriaenssens E.M."/>
            <person name="Foster-Nyarko E."/>
            <person name="Jarju S."/>
            <person name="Secka A."/>
            <person name="Antonio M."/>
            <person name="Oren A."/>
            <person name="Chaudhuri R.R."/>
            <person name="La Ragione R."/>
            <person name="Hildebrand F."/>
            <person name="Pallen M.J."/>
        </authorList>
    </citation>
    <scope>NUCLEOTIDE SEQUENCE</scope>
    <source>
        <strain evidence="3">CHK190-19873</strain>
    </source>
</reference>
<gene>
    <name evidence="3" type="ORF">IAB44_15615</name>
</gene>
<evidence type="ECO:0000313" key="3">
    <source>
        <dbReference type="EMBL" id="HIS32953.1"/>
    </source>
</evidence>
<proteinExistence type="predicted"/>
<feature type="chain" id="PRO_5039313386" evidence="2">
    <location>
        <begin position="24"/>
        <end position="392"/>
    </location>
</feature>
<feature type="region of interest" description="Disordered" evidence="1">
    <location>
        <begin position="25"/>
        <end position="52"/>
    </location>
</feature>
<name>A0A9D1EW35_9FIRM</name>
<sequence length="392" mass="43937">MSKSYKLFFLIGCIVCITSSCTAGTPDDGSSSAGEETSAKDSAEGAVSENATGEAAEALSSEYITEETVLFPESYTRGSEHVKFSCELEIPEAFDAENFYLPQASGDRYLDMDAAYQYFVEGKKVAETYLEPSEEPGIPDDNVYFLEDGTSIFLDGGINYHAPESSVLRRVMLESEAGASKENFAFGTGEECTAQLKDTLAEMDFPVEEFQFYWFSLSGEEHAALEQERLAEGSIRAEDVKEGGWTQEDDAYEIYAWQIYQGLPVFPRIMSLNMQVAYENYQKAPVSACFSQNGMQALLAEEPYLLEPTDVKADFLSFEEIADRVIEKYERLLLEEGTVYTVERAMLAVRIYDEASQYGAEPIWYFEVTNNMTYPEVLMFNAITGEEIYLQS</sequence>
<feature type="compositionally biased region" description="Polar residues" evidence="1">
    <location>
        <begin position="25"/>
        <end position="35"/>
    </location>
</feature>
<evidence type="ECO:0000256" key="1">
    <source>
        <dbReference type="SAM" id="MobiDB-lite"/>
    </source>
</evidence>
<feature type="signal peptide" evidence="2">
    <location>
        <begin position="1"/>
        <end position="23"/>
    </location>
</feature>
<evidence type="ECO:0000256" key="2">
    <source>
        <dbReference type="SAM" id="SignalP"/>
    </source>
</evidence>
<organism evidence="3 4">
    <name type="scientific">Candidatus Limivivens intestinipullorum</name>
    <dbReference type="NCBI Taxonomy" id="2840858"/>
    <lineage>
        <taxon>Bacteria</taxon>
        <taxon>Bacillati</taxon>
        <taxon>Bacillota</taxon>
        <taxon>Clostridia</taxon>
        <taxon>Lachnospirales</taxon>
        <taxon>Lachnospiraceae</taxon>
        <taxon>Lachnospiraceae incertae sedis</taxon>
        <taxon>Candidatus Limivivens</taxon>
    </lineage>
</organism>
<dbReference type="AlphaFoldDB" id="A0A9D1EW35"/>
<dbReference type="EMBL" id="DVIQ01000108">
    <property type="protein sequence ID" value="HIS32953.1"/>
    <property type="molecule type" value="Genomic_DNA"/>
</dbReference>
<dbReference type="PROSITE" id="PS51257">
    <property type="entry name" value="PROKAR_LIPOPROTEIN"/>
    <property type="match status" value="1"/>
</dbReference>
<protein>
    <submittedName>
        <fullName evidence="3">Uncharacterized protein</fullName>
    </submittedName>
</protein>
<evidence type="ECO:0000313" key="4">
    <source>
        <dbReference type="Proteomes" id="UP000823935"/>
    </source>
</evidence>
<keyword evidence="2" id="KW-0732">Signal</keyword>
<comment type="caution">
    <text evidence="3">The sequence shown here is derived from an EMBL/GenBank/DDBJ whole genome shotgun (WGS) entry which is preliminary data.</text>
</comment>
<dbReference type="Proteomes" id="UP000823935">
    <property type="component" value="Unassembled WGS sequence"/>
</dbReference>